<keyword evidence="2" id="KW-1185">Reference proteome</keyword>
<reference evidence="1 2" key="1">
    <citation type="submission" date="2018-06" db="EMBL/GenBank/DDBJ databases">
        <title>Genomic Encyclopedia of Type Strains, Phase III (KMG-III): the genomes of soil and plant-associated and newly described type strains.</title>
        <authorList>
            <person name="Whitman W."/>
        </authorList>
    </citation>
    <scope>NUCLEOTIDE SEQUENCE [LARGE SCALE GENOMIC DNA]</scope>
    <source>
        <strain evidence="1 2">CECT 9025</strain>
    </source>
</reference>
<organism evidence="1 2">
    <name type="scientific">Pseudoroseicyclus aestuarii</name>
    <dbReference type="NCBI Taxonomy" id="1795041"/>
    <lineage>
        <taxon>Bacteria</taxon>
        <taxon>Pseudomonadati</taxon>
        <taxon>Pseudomonadota</taxon>
        <taxon>Alphaproteobacteria</taxon>
        <taxon>Rhodobacterales</taxon>
        <taxon>Paracoccaceae</taxon>
        <taxon>Pseudoroseicyclus</taxon>
    </lineage>
</organism>
<protein>
    <submittedName>
        <fullName evidence="1">Uncharacterized protein DUF885</fullName>
    </submittedName>
</protein>
<evidence type="ECO:0000313" key="1">
    <source>
        <dbReference type="EMBL" id="PYE82484.1"/>
    </source>
</evidence>
<accession>A0A318SNS8</accession>
<dbReference type="Proteomes" id="UP000248311">
    <property type="component" value="Unassembled WGS sequence"/>
</dbReference>
<dbReference type="PANTHER" id="PTHR33361:SF2">
    <property type="entry name" value="DUF885 DOMAIN-CONTAINING PROTEIN"/>
    <property type="match status" value="1"/>
</dbReference>
<name>A0A318SNS8_9RHOB</name>
<dbReference type="InterPro" id="IPR010281">
    <property type="entry name" value="DUF885"/>
</dbReference>
<sequence>MTDTLDAYLAHRFDWRPVDATFMGAEGHDDRLPRTGPGAAEAELAEIEALLARVEGDSAMMASDRQMLLAELRVEQSALKTRPRHGNPAWHTGEAGFGVISLLLPQSKPWKGAAIAARLAAIPAFLKDGRAAIGTAPTPEGWVRRAQAECAALATFLRADIQLHEAWDAVWSAPAEAAARAFEDYAASLDGLPYADPSCGTAHLELVMREQHRLEFGPAEAAARARDAFDRMGAELEEMARAIDPSTPWQEQIAALSATHAADEAGVMAEVTALDAQGLEAAQGLVTPATGYALDYRFFPDWARTVSKTLYFLFYRSPPAMNPGQGSTYWVSRPGDDMAAYLAANSTAMLKTVHAVHHGSVGHHTQNARARQAPSRLGRLAGTDCVMGLAFLGSGTLIEGWACYVEDLLMEAPGFYSPAECLLLKSFERRNAASVLVDVNIHTGAWSLEEAARFYAEEAGFAPARVAGEVTRNAMFPGSRLMYWIGVEGIRDLRRRWTGTTQGFHDTLLSLGHVPLTTVAEHMGRQGMLAA</sequence>
<evidence type="ECO:0000313" key="2">
    <source>
        <dbReference type="Proteomes" id="UP000248311"/>
    </source>
</evidence>
<dbReference type="EMBL" id="QJTE01000004">
    <property type="protein sequence ID" value="PYE82484.1"/>
    <property type="molecule type" value="Genomic_DNA"/>
</dbReference>
<dbReference type="PANTHER" id="PTHR33361">
    <property type="entry name" value="GLR0591 PROTEIN"/>
    <property type="match status" value="1"/>
</dbReference>
<gene>
    <name evidence="1" type="ORF">DFP88_104240</name>
</gene>
<dbReference type="Pfam" id="PF05960">
    <property type="entry name" value="DUF885"/>
    <property type="match status" value="1"/>
</dbReference>
<comment type="caution">
    <text evidence="1">The sequence shown here is derived from an EMBL/GenBank/DDBJ whole genome shotgun (WGS) entry which is preliminary data.</text>
</comment>
<dbReference type="RefSeq" id="WP_220032335.1">
    <property type="nucleotide sequence ID" value="NZ_QJTE01000004.1"/>
</dbReference>
<proteinExistence type="predicted"/>
<dbReference type="AlphaFoldDB" id="A0A318SNS8"/>